<reference evidence="3 4" key="1">
    <citation type="submission" date="2020-04" db="EMBL/GenBank/DDBJ databases">
        <title>MicrobeNet Type strains.</title>
        <authorList>
            <person name="Nicholson A.C."/>
        </authorList>
    </citation>
    <scope>NUCLEOTIDE SEQUENCE [LARGE SCALE GENOMIC DNA]</scope>
    <source>
        <strain evidence="3 4">ATCC BAA-14</strain>
    </source>
</reference>
<feature type="region of interest" description="Disordered" evidence="1">
    <location>
        <begin position="314"/>
        <end position="336"/>
    </location>
</feature>
<dbReference type="Pfam" id="PF18305">
    <property type="entry name" value="DNA_pol_A_exoN"/>
    <property type="match status" value="1"/>
</dbReference>
<accession>A0A846WR54</accession>
<dbReference type="SMART" id="SM00474">
    <property type="entry name" value="35EXOc"/>
    <property type="match status" value="1"/>
</dbReference>
<dbReference type="InterPro" id="IPR041605">
    <property type="entry name" value="Exo_C"/>
</dbReference>
<dbReference type="PANTHER" id="PTHR47649">
    <property type="entry name" value="RIBONUCLEASE D"/>
    <property type="match status" value="1"/>
</dbReference>
<dbReference type="Pfam" id="PF00570">
    <property type="entry name" value="HRDC"/>
    <property type="match status" value="1"/>
</dbReference>
<evidence type="ECO:0000313" key="4">
    <source>
        <dbReference type="Proteomes" id="UP000563898"/>
    </source>
</evidence>
<dbReference type="InterPro" id="IPR044876">
    <property type="entry name" value="HRDC_dom_sf"/>
</dbReference>
<feature type="domain" description="HRDC" evidence="2">
    <location>
        <begin position="237"/>
        <end position="317"/>
    </location>
</feature>
<dbReference type="Proteomes" id="UP000563898">
    <property type="component" value="Unassembled WGS sequence"/>
</dbReference>
<name>A0A846WR54_9ACTN</name>
<dbReference type="CDD" id="cd06142">
    <property type="entry name" value="RNaseD_exo"/>
    <property type="match status" value="1"/>
</dbReference>
<comment type="caution">
    <text evidence="3">The sequence shown here is derived from an EMBL/GenBank/DDBJ whole genome shotgun (WGS) entry which is preliminary data.</text>
</comment>
<dbReference type="InterPro" id="IPR002562">
    <property type="entry name" value="3'-5'_exonuclease_dom"/>
</dbReference>
<feature type="region of interest" description="Disordered" evidence="1">
    <location>
        <begin position="1"/>
        <end position="28"/>
    </location>
</feature>
<dbReference type="InterPro" id="IPR051086">
    <property type="entry name" value="RNase_D-like"/>
</dbReference>
<proteinExistence type="predicted"/>
<dbReference type="RefSeq" id="WP_006371129.1">
    <property type="nucleotide sequence ID" value="NZ_JAAXPC010000007.1"/>
</dbReference>
<dbReference type="PANTHER" id="PTHR47649:SF1">
    <property type="entry name" value="RIBONUCLEASE D"/>
    <property type="match status" value="1"/>
</dbReference>
<dbReference type="GO" id="GO:0000166">
    <property type="term" value="F:nucleotide binding"/>
    <property type="evidence" value="ECO:0007669"/>
    <property type="project" value="InterPro"/>
</dbReference>
<dbReference type="InterPro" id="IPR002121">
    <property type="entry name" value="HRDC_dom"/>
</dbReference>
<dbReference type="Gene3D" id="1.10.150.80">
    <property type="entry name" value="HRDC domain"/>
    <property type="match status" value="2"/>
</dbReference>
<dbReference type="GO" id="GO:0006139">
    <property type="term" value="P:nucleobase-containing compound metabolic process"/>
    <property type="evidence" value="ECO:0007669"/>
    <property type="project" value="InterPro"/>
</dbReference>
<dbReference type="EMBL" id="JAAXPC010000007">
    <property type="protein sequence ID" value="NKY02801.1"/>
    <property type="molecule type" value="Genomic_DNA"/>
</dbReference>
<evidence type="ECO:0000313" key="3">
    <source>
        <dbReference type="EMBL" id="NKY02801.1"/>
    </source>
</evidence>
<dbReference type="InterPro" id="IPR010997">
    <property type="entry name" value="HRDC-like_sf"/>
</dbReference>
<sequence>MSDADPIGAAEESASDSPPVTPLLAPRDGVPPVLSSAADFADAAQRLAAGSGPVALDTERASGYRYSQRAYLIQIRRTGAGSFLLDPIEEPEALRPVIDALAEPEWILHAADQDLPCLRELGFHATTLFDTELAGRLLGLTKVNLAAMVEQFLGFGLQKGHGAADWSKRPLPAEWLNYAALDVEVLIELRDAMDAALRDAGKSDWAAEEFAYVLRRPPSPPRTDRWRRTANIHTVKTARGLAAVRELWSAREEIAQRRDVAPGRVLPDSAIITAAAAAPSTTDELTRLPVFGGPRQRRQAGIWLSALLRARDLPEAELPPRKTPATGPPPISRWDQRNPEAAARASAVRPLVKQIAEEHTLPPENLLTPDLVRQLCWEGIDPPITEAAVDARLAAGDARDWQRSLTVVPITAALNEATSSTSPTPDQS</sequence>
<dbReference type="SUPFAM" id="SSF47819">
    <property type="entry name" value="HRDC-like"/>
    <property type="match status" value="1"/>
</dbReference>
<evidence type="ECO:0000259" key="2">
    <source>
        <dbReference type="PROSITE" id="PS50967"/>
    </source>
</evidence>
<organism evidence="3 4">
    <name type="scientific">Gordonia polyisoprenivorans</name>
    <dbReference type="NCBI Taxonomy" id="84595"/>
    <lineage>
        <taxon>Bacteria</taxon>
        <taxon>Bacillati</taxon>
        <taxon>Actinomycetota</taxon>
        <taxon>Actinomycetes</taxon>
        <taxon>Mycobacteriales</taxon>
        <taxon>Gordoniaceae</taxon>
        <taxon>Gordonia</taxon>
    </lineage>
</organism>
<protein>
    <submittedName>
        <fullName evidence="3">Ribonuclease D</fullName>
    </submittedName>
</protein>
<dbReference type="AlphaFoldDB" id="A0A846WR54"/>
<dbReference type="Gene3D" id="3.30.420.10">
    <property type="entry name" value="Ribonuclease H-like superfamily/Ribonuclease H"/>
    <property type="match status" value="1"/>
</dbReference>
<dbReference type="InterPro" id="IPR012337">
    <property type="entry name" value="RNaseH-like_sf"/>
</dbReference>
<gene>
    <name evidence="3" type="ORF">HGA05_14585</name>
</gene>
<dbReference type="SMART" id="SM00341">
    <property type="entry name" value="HRDC"/>
    <property type="match status" value="1"/>
</dbReference>
<dbReference type="GO" id="GO:0008408">
    <property type="term" value="F:3'-5' exonuclease activity"/>
    <property type="evidence" value="ECO:0007669"/>
    <property type="project" value="InterPro"/>
</dbReference>
<dbReference type="InterPro" id="IPR036397">
    <property type="entry name" value="RNaseH_sf"/>
</dbReference>
<dbReference type="GO" id="GO:0003676">
    <property type="term" value="F:nucleic acid binding"/>
    <property type="evidence" value="ECO:0007669"/>
    <property type="project" value="InterPro"/>
</dbReference>
<evidence type="ECO:0000256" key="1">
    <source>
        <dbReference type="SAM" id="MobiDB-lite"/>
    </source>
</evidence>
<dbReference type="Pfam" id="PF01612">
    <property type="entry name" value="DNA_pol_A_exo1"/>
    <property type="match status" value="1"/>
</dbReference>
<dbReference type="SUPFAM" id="SSF53098">
    <property type="entry name" value="Ribonuclease H-like"/>
    <property type="match status" value="1"/>
</dbReference>
<dbReference type="PROSITE" id="PS50967">
    <property type="entry name" value="HRDC"/>
    <property type="match status" value="1"/>
</dbReference>